<comment type="caution">
    <text evidence="7">The sequence shown here is derived from an EMBL/GenBank/DDBJ whole genome shotgun (WGS) entry which is preliminary data.</text>
</comment>
<feature type="transmembrane region" description="Helical" evidence="5">
    <location>
        <begin position="78"/>
        <end position="96"/>
    </location>
</feature>
<evidence type="ECO:0000256" key="3">
    <source>
        <dbReference type="ARBA" id="ARBA00022989"/>
    </source>
</evidence>
<comment type="subcellular location">
    <subcellularLocation>
        <location evidence="1">Membrane</location>
        <topology evidence="1">Multi-pass membrane protein</topology>
    </subcellularLocation>
</comment>
<evidence type="ECO:0000313" key="8">
    <source>
        <dbReference type="Proteomes" id="UP000239480"/>
    </source>
</evidence>
<keyword evidence="2 5" id="KW-0812">Transmembrane</keyword>
<protein>
    <submittedName>
        <fullName evidence="7">Putative membrane protein</fullName>
    </submittedName>
</protein>
<evidence type="ECO:0000259" key="6">
    <source>
        <dbReference type="Pfam" id="PF07298"/>
    </source>
</evidence>
<name>A0A2T0RSR8_9RHOB</name>
<feature type="transmembrane region" description="Helical" evidence="5">
    <location>
        <begin position="6"/>
        <end position="24"/>
    </location>
</feature>
<keyword evidence="8" id="KW-1185">Reference proteome</keyword>
<gene>
    <name evidence="7" type="ORF">CLV78_10365</name>
</gene>
<accession>A0A2T0RSR8</accession>
<keyword evidence="3 5" id="KW-1133">Transmembrane helix</keyword>
<evidence type="ECO:0000256" key="5">
    <source>
        <dbReference type="SAM" id="Phobius"/>
    </source>
</evidence>
<dbReference type="OrthoDB" id="7828645at2"/>
<evidence type="ECO:0000256" key="2">
    <source>
        <dbReference type="ARBA" id="ARBA00022692"/>
    </source>
</evidence>
<reference evidence="7 8" key="1">
    <citation type="submission" date="2018-03" db="EMBL/GenBank/DDBJ databases">
        <title>Genomic Encyclopedia of Archaeal and Bacterial Type Strains, Phase II (KMG-II): from individual species to whole genera.</title>
        <authorList>
            <person name="Goeker M."/>
        </authorList>
    </citation>
    <scope>NUCLEOTIDE SEQUENCE [LARGE SCALE GENOMIC DNA]</scope>
    <source>
        <strain evidence="7 8">DSM 29328</strain>
    </source>
</reference>
<feature type="transmembrane region" description="Helical" evidence="5">
    <location>
        <begin position="36"/>
        <end position="58"/>
    </location>
</feature>
<dbReference type="Pfam" id="PF07298">
    <property type="entry name" value="NnrU"/>
    <property type="match status" value="1"/>
</dbReference>
<dbReference type="GO" id="GO:0016020">
    <property type="term" value="C:membrane"/>
    <property type="evidence" value="ECO:0007669"/>
    <property type="project" value="UniProtKB-SubCell"/>
</dbReference>
<organism evidence="7 8">
    <name type="scientific">Aliiruegeria haliotis</name>
    <dbReference type="NCBI Taxonomy" id="1280846"/>
    <lineage>
        <taxon>Bacteria</taxon>
        <taxon>Pseudomonadati</taxon>
        <taxon>Pseudomonadota</taxon>
        <taxon>Alphaproteobacteria</taxon>
        <taxon>Rhodobacterales</taxon>
        <taxon>Roseobacteraceae</taxon>
        <taxon>Aliiruegeria</taxon>
    </lineage>
</organism>
<dbReference type="AlphaFoldDB" id="A0A2T0RSR8"/>
<proteinExistence type="predicted"/>
<evidence type="ECO:0000256" key="1">
    <source>
        <dbReference type="ARBA" id="ARBA00004141"/>
    </source>
</evidence>
<sequence length="221" mass="24026">MVESQGWGEFIAVFAAFLLSHSIPTRPSVKKRLQGYLGPAGFTIAYSLLSLGMLYWLIRAAGRAPYVELWSPAPWQAHVAFTLMALAIAIAALAIGRPNPLSLGGAHDERFDPRHPGIVGWHRHPLLLALLLWSLAHLPANGALAHVLLFGTFAGFSLLGMRLIDRRKRHDLGAVRWQELSSTRRMFHPTGSGLLRLGIGALAYAGLLALHGPVIGIQPAF</sequence>
<feature type="domain" description="NnrU" evidence="6">
    <location>
        <begin position="10"/>
        <end position="219"/>
    </location>
</feature>
<dbReference type="RefSeq" id="WP_106204587.1">
    <property type="nucleotide sequence ID" value="NZ_PVTD01000003.1"/>
</dbReference>
<evidence type="ECO:0000256" key="4">
    <source>
        <dbReference type="ARBA" id="ARBA00023136"/>
    </source>
</evidence>
<feature type="transmembrane region" description="Helical" evidence="5">
    <location>
        <begin position="142"/>
        <end position="161"/>
    </location>
</feature>
<keyword evidence="4 5" id="KW-0472">Membrane</keyword>
<dbReference type="EMBL" id="PVTD01000003">
    <property type="protein sequence ID" value="PRY24201.1"/>
    <property type="molecule type" value="Genomic_DNA"/>
</dbReference>
<dbReference type="Proteomes" id="UP000239480">
    <property type="component" value="Unassembled WGS sequence"/>
</dbReference>
<dbReference type="InterPro" id="IPR009915">
    <property type="entry name" value="NnrU_dom"/>
</dbReference>
<feature type="transmembrane region" description="Helical" evidence="5">
    <location>
        <begin position="194"/>
        <end position="215"/>
    </location>
</feature>
<evidence type="ECO:0000313" key="7">
    <source>
        <dbReference type="EMBL" id="PRY24201.1"/>
    </source>
</evidence>